<dbReference type="Pfam" id="PF00226">
    <property type="entry name" value="DnaJ"/>
    <property type="match status" value="1"/>
</dbReference>
<dbReference type="PROSITE" id="PS50076">
    <property type="entry name" value="DNAJ_2"/>
    <property type="match status" value="1"/>
</dbReference>
<feature type="region of interest" description="Disordered" evidence="1">
    <location>
        <begin position="31"/>
        <end position="80"/>
    </location>
</feature>
<dbReference type="GO" id="GO:0071218">
    <property type="term" value="P:cellular response to misfolded protein"/>
    <property type="evidence" value="ECO:0007669"/>
    <property type="project" value="TreeGrafter"/>
</dbReference>
<evidence type="ECO:0000313" key="4">
    <source>
        <dbReference type="Proteomes" id="UP000013827"/>
    </source>
</evidence>
<feature type="region of interest" description="Disordered" evidence="1">
    <location>
        <begin position="139"/>
        <end position="162"/>
    </location>
</feature>
<evidence type="ECO:0000313" key="3">
    <source>
        <dbReference type="EnsemblProtists" id="EOD14440"/>
    </source>
</evidence>
<feature type="compositionally biased region" description="Acidic residues" evidence="1">
    <location>
        <begin position="68"/>
        <end position="80"/>
    </location>
</feature>
<keyword evidence="4" id="KW-1185">Reference proteome</keyword>
<dbReference type="InterPro" id="IPR051100">
    <property type="entry name" value="DnaJ_subfamily_B/C"/>
</dbReference>
<feature type="domain" description="J" evidence="2">
    <location>
        <begin position="5"/>
        <end position="82"/>
    </location>
</feature>
<dbReference type="SMART" id="SM00271">
    <property type="entry name" value="DnaJ"/>
    <property type="match status" value="1"/>
</dbReference>
<dbReference type="GO" id="GO:0030544">
    <property type="term" value="F:Hsp70 protein binding"/>
    <property type="evidence" value="ECO:0007669"/>
    <property type="project" value="TreeGrafter"/>
</dbReference>
<dbReference type="PRINTS" id="PR00625">
    <property type="entry name" value="JDOMAIN"/>
</dbReference>
<protein>
    <recommendedName>
        <fullName evidence="2">J domain-containing protein</fullName>
    </recommendedName>
</protein>
<sequence>MRLGEAREILGLTADSTSEDARKAYRRLALTAHPDKSTAPDATEQFQRIQDAFTRIQASEESGRGGGSEDEYDDDDDYDEYYDDDYEAFEEAAFMFMFAFGGNPPAGFGGAPFSAPPAGGGPKGGFATAGGFACPAETPCANRREGRRRGGHVSTTLHGVAA</sequence>
<proteinExistence type="predicted"/>
<dbReference type="GO" id="GO:0005789">
    <property type="term" value="C:endoplasmic reticulum membrane"/>
    <property type="evidence" value="ECO:0007669"/>
    <property type="project" value="TreeGrafter"/>
</dbReference>
<dbReference type="HOGENOM" id="CLU_1638522_0_0_1"/>
<dbReference type="GeneID" id="17260594"/>
<dbReference type="PaxDb" id="2903-EOD14440"/>
<dbReference type="CDD" id="cd06257">
    <property type="entry name" value="DnaJ"/>
    <property type="match status" value="1"/>
</dbReference>
<accession>A0A0D3IT55</accession>
<evidence type="ECO:0000256" key="1">
    <source>
        <dbReference type="SAM" id="MobiDB-lite"/>
    </source>
</evidence>
<dbReference type="AlphaFoldDB" id="A0A0D3IT55"/>
<dbReference type="STRING" id="2903.R1DIW9"/>
<dbReference type="KEGG" id="ehx:EMIHUDRAFT_356667"/>
<dbReference type="InterPro" id="IPR036869">
    <property type="entry name" value="J_dom_sf"/>
</dbReference>
<dbReference type="SUPFAM" id="SSF46565">
    <property type="entry name" value="Chaperone J-domain"/>
    <property type="match status" value="1"/>
</dbReference>
<dbReference type="Gene3D" id="1.10.287.110">
    <property type="entry name" value="DnaJ domain"/>
    <property type="match status" value="1"/>
</dbReference>
<feature type="compositionally biased region" description="Polar residues" evidence="1">
    <location>
        <begin position="153"/>
        <end position="162"/>
    </location>
</feature>
<reference evidence="3" key="2">
    <citation type="submission" date="2024-10" db="UniProtKB">
        <authorList>
            <consortium name="EnsemblProtists"/>
        </authorList>
    </citation>
    <scope>IDENTIFICATION</scope>
</reference>
<dbReference type="RefSeq" id="XP_005766869.1">
    <property type="nucleotide sequence ID" value="XM_005766812.1"/>
</dbReference>
<dbReference type="EnsemblProtists" id="EOD14440">
    <property type="protein sequence ID" value="EOD14440"/>
    <property type="gene ID" value="EMIHUDRAFT_356667"/>
</dbReference>
<reference evidence="4" key="1">
    <citation type="journal article" date="2013" name="Nature">
        <title>Pan genome of the phytoplankton Emiliania underpins its global distribution.</title>
        <authorList>
            <person name="Read B.A."/>
            <person name="Kegel J."/>
            <person name="Klute M.J."/>
            <person name="Kuo A."/>
            <person name="Lefebvre S.C."/>
            <person name="Maumus F."/>
            <person name="Mayer C."/>
            <person name="Miller J."/>
            <person name="Monier A."/>
            <person name="Salamov A."/>
            <person name="Young J."/>
            <person name="Aguilar M."/>
            <person name="Claverie J.M."/>
            <person name="Frickenhaus S."/>
            <person name="Gonzalez K."/>
            <person name="Herman E.K."/>
            <person name="Lin Y.C."/>
            <person name="Napier J."/>
            <person name="Ogata H."/>
            <person name="Sarno A.F."/>
            <person name="Shmutz J."/>
            <person name="Schroeder D."/>
            <person name="de Vargas C."/>
            <person name="Verret F."/>
            <person name="von Dassow P."/>
            <person name="Valentin K."/>
            <person name="Van de Peer Y."/>
            <person name="Wheeler G."/>
            <person name="Dacks J.B."/>
            <person name="Delwiche C.F."/>
            <person name="Dyhrman S.T."/>
            <person name="Glockner G."/>
            <person name="John U."/>
            <person name="Richards T."/>
            <person name="Worden A.Z."/>
            <person name="Zhang X."/>
            <person name="Grigoriev I.V."/>
            <person name="Allen A.E."/>
            <person name="Bidle K."/>
            <person name="Borodovsky M."/>
            <person name="Bowler C."/>
            <person name="Brownlee C."/>
            <person name="Cock J.M."/>
            <person name="Elias M."/>
            <person name="Gladyshev V.N."/>
            <person name="Groth M."/>
            <person name="Guda C."/>
            <person name="Hadaegh A."/>
            <person name="Iglesias-Rodriguez M.D."/>
            <person name="Jenkins J."/>
            <person name="Jones B.M."/>
            <person name="Lawson T."/>
            <person name="Leese F."/>
            <person name="Lindquist E."/>
            <person name="Lobanov A."/>
            <person name="Lomsadze A."/>
            <person name="Malik S.B."/>
            <person name="Marsh M.E."/>
            <person name="Mackinder L."/>
            <person name="Mock T."/>
            <person name="Mueller-Roeber B."/>
            <person name="Pagarete A."/>
            <person name="Parker M."/>
            <person name="Probert I."/>
            <person name="Quesneville H."/>
            <person name="Raines C."/>
            <person name="Rensing S.A."/>
            <person name="Riano-Pachon D.M."/>
            <person name="Richier S."/>
            <person name="Rokitta S."/>
            <person name="Shiraiwa Y."/>
            <person name="Soanes D.M."/>
            <person name="van der Giezen M."/>
            <person name="Wahlund T.M."/>
            <person name="Williams B."/>
            <person name="Wilson W."/>
            <person name="Wolfe G."/>
            <person name="Wurch L.L."/>
        </authorList>
    </citation>
    <scope>NUCLEOTIDE SEQUENCE</scope>
</reference>
<name>A0A0D3IT55_EMIH1</name>
<dbReference type="PANTHER" id="PTHR43908:SF3">
    <property type="entry name" value="AT29763P-RELATED"/>
    <property type="match status" value="1"/>
</dbReference>
<evidence type="ECO:0000259" key="2">
    <source>
        <dbReference type="PROSITE" id="PS50076"/>
    </source>
</evidence>
<dbReference type="InterPro" id="IPR001623">
    <property type="entry name" value="DnaJ_domain"/>
</dbReference>
<organism evidence="3 4">
    <name type="scientific">Emiliania huxleyi (strain CCMP1516)</name>
    <dbReference type="NCBI Taxonomy" id="280463"/>
    <lineage>
        <taxon>Eukaryota</taxon>
        <taxon>Haptista</taxon>
        <taxon>Haptophyta</taxon>
        <taxon>Prymnesiophyceae</taxon>
        <taxon>Isochrysidales</taxon>
        <taxon>Noelaerhabdaceae</taxon>
        <taxon>Emiliania</taxon>
    </lineage>
</organism>
<dbReference type="PANTHER" id="PTHR43908">
    <property type="entry name" value="AT29763P-RELATED"/>
    <property type="match status" value="1"/>
</dbReference>
<dbReference type="Proteomes" id="UP000013827">
    <property type="component" value="Unassembled WGS sequence"/>
</dbReference>